<evidence type="ECO:0000313" key="1">
    <source>
        <dbReference type="EMBL" id="AXY24919.1"/>
    </source>
</evidence>
<gene>
    <name evidence="1" type="ORF">CL176_02145</name>
</gene>
<dbReference type="Proteomes" id="UP000263232">
    <property type="component" value="Chromosome"/>
</dbReference>
<organism evidence="1 2">
    <name type="scientific">Suicoccus acidiformans</name>
    <dbReference type="NCBI Taxonomy" id="2036206"/>
    <lineage>
        <taxon>Bacteria</taxon>
        <taxon>Bacillati</taxon>
        <taxon>Bacillota</taxon>
        <taxon>Bacilli</taxon>
        <taxon>Lactobacillales</taxon>
        <taxon>Aerococcaceae</taxon>
        <taxon>Suicoccus</taxon>
    </lineage>
</organism>
<dbReference type="InterPro" id="IPR006523">
    <property type="entry name" value="RinA"/>
</dbReference>
<name>A0A347WIL2_9LACT</name>
<keyword evidence="2" id="KW-1185">Reference proteome</keyword>
<dbReference type="KEGG" id="abae:CL176_02145"/>
<dbReference type="NCBIfam" id="TIGR01636">
    <property type="entry name" value="phage_rinA"/>
    <property type="match status" value="1"/>
</dbReference>
<evidence type="ECO:0000313" key="2">
    <source>
        <dbReference type="Proteomes" id="UP000263232"/>
    </source>
</evidence>
<accession>A0A347WIL2</accession>
<sequence>MRRNTFNYIKEILKDYSNADAYIKEREEELLHPYRQEDLNSGFRGEGGKKDPIGNAALTIAEDKALGIIKRNKRVVQKELDQADSDTRVIIEELYIRKYPQYTMSGLVNNHKISCGRTKAFKLRDTFFENIADELGLMK</sequence>
<protein>
    <submittedName>
        <fullName evidence="1">Transcriptional regulator</fullName>
    </submittedName>
</protein>
<dbReference type="EMBL" id="CP023434">
    <property type="protein sequence ID" value="AXY24919.1"/>
    <property type="molecule type" value="Genomic_DNA"/>
</dbReference>
<dbReference type="RefSeq" id="WP_118989841.1">
    <property type="nucleotide sequence ID" value="NZ_CP023434.1"/>
</dbReference>
<dbReference type="OrthoDB" id="2735906at2"/>
<reference evidence="1 2" key="1">
    <citation type="submission" date="2017-09" db="EMBL/GenBank/DDBJ databases">
        <title>Complete genome sequence of Oxytococcus suis strain ZY16052.</title>
        <authorList>
            <person name="Li F."/>
        </authorList>
    </citation>
    <scope>NUCLEOTIDE SEQUENCE [LARGE SCALE GENOMIC DNA]</scope>
    <source>
        <strain evidence="1 2">ZY16052</strain>
    </source>
</reference>
<dbReference type="AlphaFoldDB" id="A0A347WIL2"/>
<proteinExistence type="predicted"/>